<keyword evidence="2" id="KW-0378">Hydrolase</keyword>
<keyword evidence="1" id="KW-0645">Protease</keyword>
<dbReference type="Gene3D" id="3.30.2290.10">
    <property type="entry name" value="PmbA/TldD superfamily"/>
    <property type="match status" value="1"/>
</dbReference>
<dbReference type="PANTHER" id="PTHR30624">
    <property type="entry name" value="UNCHARACTERIZED PROTEIN TLDD AND PMBA"/>
    <property type="match status" value="1"/>
</dbReference>
<dbReference type="InterPro" id="IPR036059">
    <property type="entry name" value="TldD/PmbA_sf"/>
</dbReference>
<gene>
    <name evidence="6" type="ORF">S12H4_38176</name>
</gene>
<dbReference type="PANTHER" id="PTHR30624:SF0">
    <property type="entry name" value="METALLOPROTEASE SLR0863"/>
    <property type="match status" value="1"/>
</dbReference>
<evidence type="ECO:0000256" key="3">
    <source>
        <dbReference type="ARBA" id="ARBA00023049"/>
    </source>
</evidence>
<feature type="non-terminal residue" evidence="6">
    <location>
        <position position="237"/>
    </location>
</feature>
<evidence type="ECO:0000313" key="6">
    <source>
        <dbReference type="EMBL" id="GAI90155.1"/>
    </source>
</evidence>
<name>X1TRG8_9ZZZZ</name>
<dbReference type="EMBL" id="BARW01022951">
    <property type="protein sequence ID" value="GAI90155.1"/>
    <property type="molecule type" value="Genomic_DNA"/>
</dbReference>
<keyword evidence="3" id="KW-0482">Metalloprotease</keyword>
<comment type="caution">
    <text evidence="6">The sequence shown here is derived from an EMBL/GenBank/DDBJ whole genome shotgun (WGS) entry which is preliminary data.</text>
</comment>
<dbReference type="InterPro" id="IPR035068">
    <property type="entry name" value="TldD/PmbA_N"/>
</dbReference>
<sequence length="237" mass="26938">MDIADDLKEIDDKLIKDLNYIAKDKIEFWDIRTGVSRGTKLDFTDLKSKEISSHYITKCGIRAFNNGGWGFCVLKDLNKKSILNGFQKAIKLAKLSESLCKNKFKIAARDPFIKKFRANRRKNLDDIDIEEKINLIKHHEKIATDYSSKIKNTHTLYIDGHTHTVLINSFNSYILQDLSFLRMFSIVYTQENGIIQSAVNSIGGIGGYEITETENAEKLSIKTAKEAVDLLKAKSPT</sequence>
<dbReference type="Pfam" id="PF01523">
    <property type="entry name" value="PmbA_TldD_1st"/>
    <property type="match status" value="1"/>
</dbReference>
<accession>X1TRG8</accession>
<reference evidence="6" key="1">
    <citation type="journal article" date="2014" name="Front. Microbiol.">
        <title>High frequency of phylogenetically diverse reductive dehalogenase-homologous genes in deep subseafloor sedimentary metagenomes.</title>
        <authorList>
            <person name="Kawai M."/>
            <person name="Futagami T."/>
            <person name="Toyoda A."/>
            <person name="Takaki Y."/>
            <person name="Nishi S."/>
            <person name="Hori S."/>
            <person name="Arai W."/>
            <person name="Tsubouchi T."/>
            <person name="Morono Y."/>
            <person name="Uchiyama I."/>
            <person name="Ito T."/>
            <person name="Fujiyama A."/>
            <person name="Inagaki F."/>
            <person name="Takami H."/>
        </authorList>
    </citation>
    <scope>NUCLEOTIDE SEQUENCE</scope>
    <source>
        <strain evidence="6">Expedition CK06-06</strain>
    </source>
</reference>
<dbReference type="InterPro" id="IPR051463">
    <property type="entry name" value="Peptidase_U62_metallo"/>
</dbReference>
<proteinExistence type="predicted"/>
<feature type="domain" description="Metalloprotease TldD/E central" evidence="5">
    <location>
        <begin position="123"/>
        <end position="231"/>
    </location>
</feature>
<dbReference type="AlphaFoldDB" id="X1TRG8"/>
<evidence type="ECO:0000259" key="4">
    <source>
        <dbReference type="Pfam" id="PF01523"/>
    </source>
</evidence>
<dbReference type="SUPFAM" id="SSF111283">
    <property type="entry name" value="Putative modulator of DNA gyrase, PmbA/TldD"/>
    <property type="match status" value="1"/>
</dbReference>
<evidence type="ECO:0000256" key="2">
    <source>
        <dbReference type="ARBA" id="ARBA00022801"/>
    </source>
</evidence>
<evidence type="ECO:0000256" key="1">
    <source>
        <dbReference type="ARBA" id="ARBA00022670"/>
    </source>
</evidence>
<dbReference type="Pfam" id="PF19290">
    <property type="entry name" value="PmbA_TldD_2nd"/>
    <property type="match status" value="1"/>
</dbReference>
<dbReference type="GO" id="GO:0006508">
    <property type="term" value="P:proteolysis"/>
    <property type="evidence" value="ECO:0007669"/>
    <property type="project" value="UniProtKB-KW"/>
</dbReference>
<dbReference type="InterPro" id="IPR002510">
    <property type="entry name" value="Metalloprtase-TldD/E_N"/>
</dbReference>
<dbReference type="GO" id="GO:0005829">
    <property type="term" value="C:cytosol"/>
    <property type="evidence" value="ECO:0007669"/>
    <property type="project" value="TreeGrafter"/>
</dbReference>
<dbReference type="GO" id="GO:0008237">
    <property type="term" value="F:metallopeptidase activity"/>
    <property type="evidence" value="ECO:0007669"/>
    <property type="project" value="UniProtKB-KW"/>
</dbReference>
<feature type="domain" description="Metalloprotease TldD/E N-terminal" evidence="4">
    <location>
        <begin position="29"/>
        <end position="93"/>
    </location>
</feature>
<organism evidence="6">
    <name type="scientific">marine sediment metagenome</name>
    <dbReference type="NCBI Taxonomy" id="412755"/>
    <lineage>
        <taxon>unclassified sequences</taxon>
        <taxon>metagenomes</taxon>
        <taxon>ecological metagenomes</taxon>
    </lineage>
</organism>
<protein>
    <submittedName>
        <fullName evidence="6">Uncharacterized protein</fullName>
    </submittedName>
</protein>
<dbReference type="InterPro" id="IPR045570">
    <property type="entry name" value="Metalloprtase-TldD/E_cen_dom"/>
</dbReference>
<evidence type="ECO:0000259" key="5">
    <source>
        <dbReference type="Pfam" id="PF19290"/>
    </source>
</evidence>